<keyword evidence="5" id="KW-1133">Transmembrane helix</keyword>
<accession>C5MA07</accession>
<name>C5MA07_CANTT</name>
<dbReference type="GO" id="GO:0005783">
    <property type="term" value="C:endoplasmic reticulum"/>
    <property type="evidence" value="ECO:0007669"/>
    <property type="project" value="TreeGrafter"/>
</dbReference>
<evidence type="ECO:0000256" key="4">
    <source>
        <dbReference type="RuleBase" id="RU000363"/>
    </source>
</evidence>
<dbReference type="OrthoDB" id="2102561at2759"/>
<keyword evidence="7" id="KW-1185">Reference proteome</keyword>
<dbReference type="Proteomes" id="UP000002037">
    <property type="component" value="Unassembled WGS sequence"/>
</dbReference>
<evidence type="ECO:0000313" key="7">
    <source>
        <dbReference type="Proteomes" id="UP000002037"/>
    </source>
</evidence>
<feature type="transmembrane region" description="Helical" evidence="5">
    <location>
        <begin position="16"/>
        <end position="33"/>
    </location>
</feature>
<dbReference type="EMBL" id="GG692397">
    <property type="protein sequence ID" value="EER33501.1"/>
    <property type="molecule type" value="Genomic_DNA"/>
</dbReference>
<dbReference type="GeneID" id="8301760"/>
<dbReference type="InterPro" id="IPR002347">
    <property type="entry name" value="SDR_fam"/>
</dbReference>
<dbReference type="STRING" id="294747.C5MA07"/>
<proteinExistence type="inferred from homology"/>
<evidence type="ECO:0008006" key="8">
    <source>
        <dbReference type="Google" id="ProtNLM"/>
    </source>
</evidence>
<dbReference type="AlphaFoldDB" id="C5MA07"/>
<keyword evidence="2" id="KW-0521">NADP</keyword>
<dbReference type="HOGENOM" id="CLU_010194_2_9_1"/>
<dbReference type="eggNOG" id="KOG1209">
    <property type="taxonomic scope" value="Eukaryota"/>
</dbReference>
<evidence type="ECO:0000256" key="2">
    <source>
        <dbReference type="ARBA" id="ARBA00022857"/>
    </source>
</evidence>
<keyword evidence="5" id="KW-0812">Transmembrane</keyword>
<gene>
    <name evidence="6" type="ORF">CTRG_02319</name>
</gene>
<dbReference type="GO" id="GO:0006654">
    <property type="term" value="P:phosphatidic acid biosynthetic process"/>
    <property type="evidence" value="ECO:0007669"/>
    <property type="project" value="TreeGrafter"/>
</dbReference>
<dbReference type="PROSITE" id="PS00061">
    <property type="entry name" value="ADH_SHORT"/>
    <property type="match status" value="1"/>
</dbReference>
<comment type="similarity">
    <text evidence="1 4">Belongs to the short-chain dehydrogenases/reductases (SDR) family.</text>
</comment>
<dbReference type="PRINTS" id="PR00081">
    <property type="entry name" value="GDHRDH"/>
</dbReference>
<sequence length="334" mass="37604">MMTPFSLHKKKKSNQLYLAFRFVLFCLYFYISTPKLKTMAEQKQKYALITGASSGIGYSLAKEFSKNNYKVFGLSPESVLHLQKPLEKEFGLISIACDITNVNDIENAKKIIEKETNGGYLDILYNNAGIAIGYPAIEIPVDKLNKIFQINVLGHINMTQYFAPFIIKAKGSIIFTSSVAARVPLSWISAYSATKSAIDAYAKTLHGEMEPFGVRVHSVITGGVQTPIGKDDNKLDDVEKIFETSPYNVDGMIDSVLSTSNMSMERGIPPDRYAKDLVAKITKRSKNFNLYGGSHGYLLHLVGLYFPLWLIEFLMQLIFKQLTPFKNIREKYQN</sequence>
<dbReference type="PANTHER" id="PTHR44169:SF6">
    <property type="entry name" value="NADPH-DEPENDENT 1-ACYLDIHYDROXYACETONE PHOSPHATE REDUCTASE"/>
    <property type="match status" value="1"/>
</dbReference>
<dbReference type="GO" id="GO:0004806">
    <property type="term" value="F:triacylglycerol lipase activity"/>
    <property type="evidence" value="ECO:0007669"/>
    <property type="project" value="TreeGrafter"/>
</dbReference>
<dbReference type="Gene3D" id="3.40.50.720">
    <property type="entry name" value="NAD(P)-binding Rossmann-like Domain"/>
    <property type="match status" value="1"/>
</dbReference>
<evidence type="ECO:0000256" key="1">
    <source>
        <dbReference type="ARBA" id="ARBA00006484"/>
    </source>
</evidence>
<dbReference type="InterPro" id="IPR036291">
    <property type="entry name" value="NAD(P)-bd_dom_sf"/>
</dbReference>
<feature type="transmembrane region" description="Helical" evidence="5">
    <location>
        <begin position="297"/>
        <end position="319"/>
    </location>
</feature>
<dbReference type="GO" id="GO:0019433">
    <property type="term" value="P:triglyceride catabolic process"/>
    <property type="evidence" value="ECO:0007669"/>
    <property type="project" value="TreeGrafter"/>
</dbReference>
<dbReference type="RefSeq" id="XP_002548022.1">
    <property type="nucleotide sequence ID" value="XM_002547976.1"/>
</dbReference>
<keyword evidence="3" id="KW-0560">Oxidoreductase</keyword>
<reference evidence="6 7" key="1">
    <citation type="journal article" date="2009" name="Nature">
        <title>Evolution of pathogenicity and sexual reproduction in eight Candida genomes.</title>
        <authorList>
            <person name="Butler G."/>
            <person name="Rasmussen M.D."/>
            <person name="Lin M.F."/>
            <person name="Santos M.A."/>
            <person name="Sakthikumar S."/>
            <person name="Munro C.A."/>
            <person name="Rheinbay E."/>
            <person name="Grabherr M."/>
            <person name="Forche A."/>
            <person name="Reedy J.L."/>
            <person name="Agrafioti I."/>
            <person name="Arnaud M.B."/>
            <person name="Bates S."/>
            <person name="Brown A.J."/>
            <person name="Brunke S."/>
            <person name="Costanzo M.C."/>
            <person name="Fitzpatrick D.A."/>
            <person name="de Groot P.W."/>
            <person name="Harris D."/>
            <person name="Hoyer L.L."/>
            <person name="Hube B."/>
            <person name="Klis F.M."/>
            <person name="Kodira C."/>
            <person name="Lennard N."/>
            <person name="Logue M.E."/>
            <person name="Martin R."/>
            <person name="Neiman A.M."/>
            <person name="Nikolaou E."/>
            <person name="Quail M.A."/>
            <person name="Quinn J."/>
            <person name="Santos M.C."/>
            <person name="Schmitzberger F.F."/>
            <person name="Sherlock G."/>
            <person name="Shah P."/>
            <person name="Silverstein K.A."/>
            <person name="Skrzypek M.S."/>
            <person name="Soll D."/>
            <person name="Staggs R."/>
            <person name="Stansfield I."/>
            <person name="Stumpf M.P."/>
            <person name="Sudbery P.E."/>
            <person name="Srikantha T."/>
            <person name="Zeng Q."/>
            <person name="Berman J."/>
            <person name="Berriman M."/>
            <person name="Heitman J."/>
            <person name="Gow N.A."/>
            <person name="Lorenz M.C."/>
            <person name="Birren B.W."/>
            <person name="Kellis M."/>
            <person name="Cuomo C.A."/>
        </authorList>
    </citation>
    <scope>NUCLEOTIDE SEQUENCE [LARGE SCALE GENOMIC DNA]</scope>
    <source>
        <strain evidence="7">ATCC MYA-3404 / T1</strain>
    </source>
</reference>
<organism evidence="6 7">
    <name type="scientific">Candida tropicalis (strain ATCC MYA-3404 / T1)</name>
    <name type="common">Yeast</name>
    <dbReference type="NCBI Taxonomy" id="294747"/>
    <lineage>
        <taxon>Eukaryota</taxon>
        <taxon>Fungi</taxon>
        <taxon>Dikarya</taxon>
        <taxon>Ascomycota</taxon>
        <taxon>Saccharomycotina</taxon>
        <taxon>Pichiomycetes</taxon>
        <taxon>Debaryomycetaceae</taxon>
        <taxon>Candida/Lodderomyces clade</taxon>
        <taxon>Candida</taxon>
    </lineage>
</organism>
<evidence type="ECO:0000256" key="3">
    <source>
        <dbReference type="ARBA" id="ARBA00023002"/>
    </source>
</evidence>
<dbReference type="GO" id="GO:0000140">
    <property type="term" value="F:acylglycerone-phosphate reductase (NADP+) activity"/>
    <property type="evidence" value="ECO:0007669"/>
    <property type="project" value="TreeGrafter"/>
</dbReference>
<dbReference type="VEuPathDB" id="FungiDB:CTRG_02319"/>
<dbReference type="PRINTS" id="PR00080">
    <property type="entry name" value="SDRFAMILY"/>
</dbReference>
<evidence type="ECO:0000256" key="5">
    <source>
        <dbReference type="SAM" id="Phobius"/>
    </source>
</evidence>
<evidence type="ECO:0000313" key="6">
    <source>
        <dbReference type="EMBL" id="EER33501.1"/>
    </source>
</evidence>
<dbReference type="GO" id="GO:0005811">
    <property type="term" value="C:lipid droplet"/>
    <property type="evidence" value="ECO:0007669"/>
    <property type="project" value="TreeGrafter"/>
</dbReference>
<dbReference type="SUPFAM" id="SSF51735">
    <property type="entry name" value="NAD(P)-binding Rossmann-fold domains"/>
    <property type="match status" value="1"/>
</dbReference>
<dbReference type="InterPro" id="IPR020904">
    <property type="entry name" value="Sc_DH/Rdtase_CS"/>
</dbReference>
<keyword evidence="5" id="KW-0472">Membrane</keyword>
<protein>
    <recommendedName>
        <fullName evidence="8">NADPH-dependent 1-acyldihydroxyacetone phosphate reductase</fullName>
    </recommendedName>
</protein>
<dbReference type="PANTHER" id="PTHR44169">
    <property type="entry name" value="NADPH-DEPENDENT 1-ACYLDIHYDROXYACETONE PHOSPHATE REDUCTASE"/>
    <property type="match status" value="1"/>
</dbReference>
<dbReference type="Pfam" id="PF00106">
    <property type="entry name" value="adh_short"/>
    <property type="match status" value="1"/>
</dbReference>
<dbReference type="KEGG" id="ctp:CTRG_02319"/>